<dbReference type="SUPFAM" id="SSF56672">
    <property type="entry name" value="DNA/RNA polymerases"/>
    <property type="match status" value="1"/>
</dbReference>
<feature type="compositionally biased region" description="Polar residues" evidence="1">
    <location>
        <begin position="1"/>
        <end position="11"/>
    </location>
</feature>
<dbReference type="Gene3D" id="2.40.70.10">
    <property type="entry name" value="Acid Proteases"/>
    <property type="match status" value="1"/>
</dbReference>
<feature type="domain" description="Retrotransposon gag" evidence="3">
    <location>
        <begin position="125"/>
        <end position="218"/>
    </location>
</feature>
<sequence length="680" mass="78189">MEENLLRQNEPQAPVQPRNPVQLPEPVQAPQNPPDVQTVQKECLMSMKEMFYQLVSSLKQDRPVAQVVAAPSRAPIEKLSQHRAYTFAGTTEEKPEEAEYWLERTTQIVTKQLACSDEHKLDCAIALLADEALSWWETTTLTTPEERVTWKFFVEEFKKKYISDQYLNDRRTRFFHLRQANKPIEQYVAEFCKYCKYGAEYIKTEKDKCRKFTDGLNDELGPMFTAMEIDDFQILVNRVIATEAKLKAAERRKSGHWSDRKTKRDEITSWPSKRAKHFRENSSVHTPTSRNPSLIFVMLVVGVTITFVIVNKSYVRPPGNANITPSNHNKVPKQAQSRVPGRGKASHSHAQTHQESRAPTRMYHVRGREDEESPDVIAGTVELNSQSAYALIDSGSTHSFICTTAIERLSMKPENVKTSLVVSNPIGKEMPINWICKECPVTIRGIPFPINLYVLPNCEFDLILGLDWLSKHQAWIDCYNRRLYLRGLGKESILLRDKKLTTMFAAMSLQDDYEFGLPSIPVVSEFVDVFPEELPGLPPKREVEFGIDIQPETNPVSITPYRMAPIELKELKKQLEELQDKGFIRPSTSPWGAPVLFVKKKDGSMRLCIDYRQLNRVMIKNKYPLPRIEDLFDQLRDASVFSKIDLRSGYYQMKVKDADVPKTAFRTRYGHFEFLLCLLG</sequence>
<dbReference type="PANTHER" id="PTHR15503:SF45">
    <property type="entry name" value="RNA-DIRECTED DNA POLYMERASE HOMOLOG"/>
    <property type="match status" value="1"/>
</dbReference>
<comment type="caution">
    <text evidence="4">The sequence shown here is derived from an EMBL/GenBank/DDBJ whole genome shotgun (WGS) entry which is preliminary data.</text>
</comment>
<accession>A0ABR2C0U2</accession>
<dbReference type="Proteomes" id="UP001472677">
    <property type="component" value="Unassembled WGS sequence"/>
</dbReference>
<evidence type="ECO:0000256" key="1">
    <source>
        <dbReference type="SAM" id="MobiDB-lite"/>
    </source>
</evidence>
<reference evidence="4 5" key="1">
    <citation type="journal article" date="2024" name="G3 (Bethesda)">
        <title>Genome assembly of Hibiscus sabdariffa L. provides insights into metabolisms of medicinal natural products.</title>
        <authorList>
            <person name="Kim T."/>
        </authorList>
    </citation>
    <scope>NUCLEOTIDE SEQUENCE [LARGE SCALE GENOMIC DNA]</scope>
    <source>
        <strain evidence="4">TK-2024</strain>
        <tissue evidence="4">Old leaves</tissue>
    </source>
</reference>
<dbReference type="InterPro" id="IPR005162">
    <property type="entry name" value="Retrotrans_gag_dom"/>
</dbReference>
<feature type="region of interest" description="Disordered" evidence="1">
    <location>
        <begin position="251"/>
        <end position="288"/>
    </location>
</feature>
<gene>
    <name evidence="4" type="ORF">V6N12_037377</name>
</gene>
<dbReference type="InterPro" id="IPR043502">
    <property type="entry name" value="DNA/RNA_pol_sf"/>
</dbReference>
<dbReference type="InterPro" id="IPR021109">
    <property type="entry name" value="Peptidase_aspartic_dom_sf"/>
</dbReference>
<organism evidence="4 5">
    <name type="scientific">Hibiscus sabdariffa</name>
    <name type="common">roselle</name>
    <dbReference type="NCBI Taxonomy" id="183260"/>
    <lineage>
        <taxon>Eukaryota</taxon>
        <taxon>Viridiplantae</taxon>
        <taxon>Streptophyta</taxon>
        <taxon>Embryophyta</taxon>
        <taxon>Tracheophyta</taxon>
        <taxon>Spermatophyta</taxon>
        <taxon>Magnoliopsida</taxon>
        <taxon>eudicotyledons</taxon>
        <taxon>Gunneridae</taxon>
        <taxon>Pentapetalae</taxon>
        <taxon>rosids</taxon>
        <taxon>malvids</taxon>
        <taxon>Malvales</taxon>
        <taxon>Malvaceae</taxon>
        <taxon>Malvoideae</taxon>
        <taxon>Hibiscus</taxon>
    </lineage>
</organism>
<dbReference type="Pfam" id="PF00078">
    <property type="entry name" value="RVT_1"/>
    <property type="match status" value="1"/>
</dbReference>
<evidence type="ECO:0000259" key="2">
    <source>
        <dbReference type="Pfam" id="PF00078"/>
    </source>
</evidence>
<dbReference type="Gene3D" id="3.10.10.10">
    <property type="entry name" value="HIV Type 1 Reverse Transcriptase, subunit A, domain 1"/>
    <property type="match status" value="1"/>
</dbReference>
<proteinExistence type="predicted"/>
<dbReference type="PANTHER" id="PTHR15503">
    <property type="entry name" value="LDOC1 RELATED"/>
    <property type="match status" value="1"/>
</dbReference>
<feature type="compositionally biased region" description="Basic and acidic residues" evidence="1">
    <location>
        <begin position="251"/>
        <end position="267"/>
    </location>
</feature>
<dbReference type="InterPro" id="IPR032567">
    <property type="entry name" value="RTL1-rel"/>
</dbReference>
<name>A0ABR2C0U2_9ROSI</name>
<evidence type="ECO:0000313" key="5">
    <source>
        <dbReference type="Proteomes" id="UP001472677"/>
    </source>
</evidence>
<feature type="domain" description="Reverse transcriptase" evidence="2">
    <location>
        <begin position="598"/>
        <end position="668"/>
    </location>
</feature>
<feature type="region of interest" description="Disordered" evidence="1">
    <location>
        <begin position="1"/>
        <end position="36"/>
    </location>
</feature>
<keyword evidence="5" id="KW-1185">Reference proteome</keyword>
<evidence type="ECO:0008006" key="6">
    <source>
        <dbReference type="Google" id="ProtNLM"/>
    </source>
</evidence>
<dbReference type="Pfam" id="PF03732">
    <property type="entry name" value="Retrotrans_gag"/>
    <property type="match status" value="1"/>
</dbReference>
<dbReference type="CDD" id="cd01647">
    <property type="entry name" value="RT_LTR"/>
    <property type="match status" value="1"/>
</dbReference>
<feature type="compositionally biased region" description="Polar residues" evidence="1">
    <location>
        <begin position="321"/>
        <end position="337"/>
    </location>
</feature>
<evidence type="ECO:0000313" key="4">
    <source>
        <dbReference type="EMBL" id="KAK8512377.1"/>
    </source>
</evidence>
<feature type="region of interest" description="Disordered" evidence="1">
    <location>
        <begin position="318"/>
        <end position="364"/>
    </location>
</feature>
<protein>
    <recommendedName>
        <fullName evidence="6">Retrotransposon gag domain-containing protein</fullName>
    </recommendedName>
</protein>
<dbReference type="SUPFAM" id="SSF50630">
    <property type="entry name" value="Acid proteases"/>
    <property type="match status" value="1"/>
</dbReference>
<evidence type="ECO:0000259" key="3">
    <source>
        <dbReference type="Pfam" id="PF03732"/>
    </source>
</evidence>
<dbReference type="EMBL" id="JBBPBM010000073">
    <property type="protein sequence ID" value="KAK8512377.1"/>
    <property type="molecule type" value="Genomic_DNA"/>
</dbReference>
<dbReference type="Pfam" id="PF08284">
    <property type="entry name" value="RVP_2"/>
    <property type="match status" value="1"/>
</dbReference>
<dbReference type="CDD" id="cd00303">
    <property type="entry name" value="retropepsin_like"/>
    <property type="match status" value="1"/>
</dbReference>
<dbReference type="InterPro" id="IPR000477">
    <property type="entry name" value="RT_dom"/>
</dbReference>